<evidence type="ECO:0000256" key="5">
    <source>
        <dbReference type="ARBA" id="ARBA00023242"/>
    </source>
</evidence>
<comment type="similarity">
    <text evidence="2">Belongs to the TAF4 family.</text>
</comment>
<dbReference type="FunFam" id="1.20.120.1110:FF:000004">
    <property type="entry name" value="TBP-associated factor 4, isoform F"/>
    <property type="match status" value="1"/>
</dbReference>
<comment type="subcellular location">
    <subcellularLocation>
        <location evidence="1">Nucleus</location>
    </subcellularLocation>
</comment>
<gene>
    <name evidence="8" type="ORF">TCEB3V08_LOCUS3198</name>
</gene>
<dbReference type="Pfam" id="PF07531">
    <property type="entry name" value="TAFH"/>
    <property type="match status" value="1"/>
</dbReference>
<dbReference type="GO" id="GO:0016251">
    <property type="term" value="F:RNA polymerase II general transcription initiation factor activity"/>
    <property type="evidence" value="ECO:0007669"/>
    <property type="project" value="TreeGrafter"/>
</dbReference>
<feature type="region of interest" description="Disordered" evidence="6">
    <location>
        <begin position="1052"/>
        <end position="1072"/>
    </location>
</feature>
<evidence type="ECO:0000256" key="1">
    <source>
        <dbReference type="ARBA" id="ARBA00004123"/>
    </source>
</evidence>
<dbReference type="Gene3D" id="1.20.120.1110">
    <property type="entry name" value="TAFH/NHR1 domain"/>
    <property type="match status" value="1"/>
</dbReference>
<keyword evidence="3" id="KW-0805">Transcription regulation</keyword>
<dbReference type="SMART" id="SM00549">
    <property type="entry name" value="TAFH"/>
    <property type="match status" value="1"/>
</dbReference>
<dbReference type="PANTHER" id="PTHR15138">
    <property type="entry name" value="TRANSCRIPTION INITIATION FACTOR TFIID SUBUNIT 4"/>
    <property type="match status" value="1"/>
</dbReference>
<dbReference type="InterPro" id="IPR007900">
    <property type="entry name" value="TAF4_C"/>
</dbReference>
<dbReference type="Gene3D" id="1.10.20.10">
    <property type="entry name" value="Histone, subunit A"/>
    <property type="match status" value="1"/>
</dbReference>
<dbReference type="GO" id="GO:0003677">
    <property type="term" value="F:DNA binding"/>
    <property type="evidence" value="ECO:0007669"/>
    <property type="project" value="TreeGrafter"/>
</dbReference>
<evidence type="ECO:0000256" key="2">
    <source>
        <dbReference type="ARBA" id="ARBA00006178"/>
    </source>
</evidence>
<dbReference type="CDD" id="cd08045">
    <property type="entry name" value="HFD_TAF4"/>
    <property type="match status" value="1"/>
</dbReference>
<evidence type="ECO:0000256" key="4">
    <source>
        <dbReference type="ARBA" id="ARBA00023163"/>
    </source>
</evidence>
<name>A0A7R9CFL1_TIMCR</name>
<dbReference type="AlphaFoldDB" id="A0A7R9CFL1"/>
<dbReference type="EMBL" id="OC317224">
    <property type="protein sequence ID" value="CAD7395562.1"/>
    <property type="molecule type" value="Genomic_DNA"/>
</dbReference>
<dbReference type="FunFam" id="1.10.20.10:FF:000015">
    <property type="entry name" value="Transcription initiation factor TFIID subunit 4B"/>
    <property type="match status" value="1"/>
</dbReference>
<organism evidence="8">
    <name type="scientific">Timema cristinae</name>
    <name type="common">Walking stick</name>
    <dbReference type="NCBI Taxonomy" id="61476"/>
    <lineage>
        <taxon>Eukaryota</taxon>
        <taxon>Metazoa</taxon>
        <taxon>Ecdysozoa</taxon>
        <taxon>Arthropoda</taxon>
        <taxon>Hexapoda</taxon>
        <taxon>Insecta</taxon>
        <taxon>Pterygota</taxon>
        <taxon>Neoptera</taxon>
        <taxon>Polyneoptera</taxon>
        <taxon>Phasmatodea</taxon>
        <taxon>Timematodea</taxon>
        <taxon>Timematoidea</taxon>
        <taxon>Timematidae</taxon>
        <taxon>Timema</taxon>
    </lineage>
</organism>
<feature type="compositionally biased region" description="Polar residues" evidence="6">
    <location>
        <begin position="933"/>
        <end position="953"/>
    </location>
</feature>
<dbReference type="SUPFAM" id="SSF158553">
    <property type="entry name" value="TAFH domain-like"/>
    <property type="match status" value="1"/>
</dbReference>
<proteinExistence type="inferred from homology"/>
<accession>A0A7R9CFL1</accession>
<dbReference type="InterPro" id="IPR037249">
    <property type="entry name" value="TAFH/NHR1_dom_sf"/>
</dbReference>
<evidence type="ECO:0000313" key="8">
    <source>
        <dbReference type="EMBL" id="CAD7395562.1"/>
    </source>
</evidence>
<evidence type="ECO:0000256" key="6">
    <source>
        <dbReference type="SAM" id="MobiDB-lite"/>
    </source>
</evidence>
<sequence>MASAKFLEEALSTDVDESAVNAIVGSLETQLVTATPAVSSQQGSTPSVNQNHMNSGIPNGGTVASQKHNVSNCGSGSMNILLNSDVNKTITTSSLQSSNIVHSNANTVVTSLHGGVPASGYVNQVTSTASQSTLTNISKSHESVKIVYPSSSQSSGGVNINNRVAFPAGALPNGNLALAPLSSHTVLNSVTSSVQSVVSHTHSQTISNVSKPIGSLISVDHGKQGTLVIKAGGNTNVTQGTPLGAGVVSVPMTVNTSGSLSGTHVNTAVGTTTTSGMSGVVTLAKPMTHTLGASQTIVGNSPTILPANVQIVNVNAVRPGTPVQPGQKGIPPRVVIGAPHMVGARAGQAGQITLQTLQGLQPGTQGHLLLKTENGQFQLLRVGPAPNTPGSSITPNSAAGTLNSGTTYRIQSVPAHGTVTVATTASAVIQPTQPPVVATQNATVQRNAMDTTKEKCRKFLANLLELSSREPKSVERNVRTLIQELIDTKVEPEEFCDRLERLLNASPQPCLIGFLKKSLPLLRQSLVIKELVIEGIRPPPHTVVFSLPNSANMVPQLQTQIRPQTATASTTTQVRLMTPVNSGTQSIGMNIPRPTQQRLVTVSQRYRPVRPQTPTVGPRMMMGTTPLRQQTPITSATPTIVSSTAATTMRVSAPSSLPAPPLHIRQPTQVQIRAPISTTTVTTTTAVIRPPAMMHTIKTTATIPNKSTVAMQSKPPAPSLLPKPTAKEKEKKSFSHAGYTGDDDINDVAAMGGVNLAEETQRILGSTEFVGTQIRSCKDEIFLHSGPLQHKIRQIVASYGLEEPSSDVAALISHAAQERLKTIVEKLGVIAEHRIDLIKVDPRYEVTQDVKGQLKFLEELDRVERKRHEEQERELLLRAAKSRSKSEDPEQAKLKAKAKEMQRAEMEELRQREANLTALQAIGPRKKQKLEPSGTTGSLGQVTTNPATTQEGQPQGPLFSFGTRKGDMPDTFALQSLSQVMIVVLCSRATNPATTQEGQPQGPLFSFGTRKGDMPDTFALQSLSQVMIVVLCSRGIGKVELKEVNPHLRGGRVEHHLGKTTPSSPDRDSNLDLPVLNTSALANYAT</sequence>
<dbReference type="PROSITE" id="PS51119">
    <property type="entry name" value="TAFH"/>
    <property type="match status" value="1"/>
</dbReference>
<dbReference type="PANTHER" id="PTHR15138:SF14">
    <property type="entry name" value="TRANSCRIPTION INITIATION FACTOR TFIID SUBUNIT 4"/>
    <property type="match status" value="1"/>
</dbReference>
<feature type="region of interest" description="Disordered" evidence="6">
    <location>
        <begin position="920"/>
        <end position="959"/>
    </location>
</feature>
<dbReference type="InterPro" id="IPR009072">
    <property type="entry name" value="Histone-fold"/>
</dbReference>
<dbReference type="InterPro" id="IPR003894">
    <property type="entry name" value="TAFH_NHR1"/>
</dbReference>
<feature type="compositionally biased region" description="Basic and acidic residues" evidence="6">
    <location>
        <begin position="884"/>
        <end position="897"/>
    </location>
</feature>
<evidence type="ECO:0000259" key="7">
    <source>
        <dbReference type="PROSITE" id="PS51119"/>
    </source>
</evidence>
<reference evidence="8" key="1">
    <citation type="submission" date="2020-11" db="EMBL/GenBank/DDBJ databases">
        <authorList>
            <person name="Tran Van P."/>
        </authorList>
    </citation>
    <scope>NUCLEOTIDE SEQUENCE</scope>
</reference>
<dbReference type="GO" id="GO:0006367">
    <property type="term" value="P:transcription initiation at RNA polymerase II promoter"/>
    <property type="evidence" value="ECO:0007669"/>
    <property type="project" value="TreeGrafter"/>
</dbReference>
<keyword evidence="5" id="KW-0539">Nucleus</keyword>
<feature type="region of interest" description="Disordered" evidence="6">
    <location>
        <begin position="878"/>
        <end position="897"/>
    </location>
</feature>
<feature type="region of interest" description="Disordered" evidence="6">
    <location>
        <begin position="35"/>
        <end position="55"/>
    </location>
</feature>
<dbReference type="GO" id="GO:0005669">
    <property type="term" value="C:transcription factor TFIID complex"/>
    <property type="evidence" value="ECO:0007669"/>
    <property type="project" value="InterPro"/>
</dbReference>
<dbReference type="InterPro" id="IPR045144">
    <property type="entry name" value="TAF4"/>
</dbReference>
<evidence type="ECO:0000256" key="3">
    <source>
        <dbReference type="ARBA" id="ARBA00023015"/>
    </source>
</evidence>
<dbReference type="Pfam" id="PF05236">
    <property type="entry name" value="TAF4"/>
    <property type="match status" value="1"/>
</dbReference>
<dbReference type="SUPFAM" id="SSF47113">
    <property type="entry name" value="Histone-fold"/>
    <property type="match status" value="1"/>
</dbReference>
<feature type="domain" description="TAFH" evidence="7">
    <location>
        <begin position="449"/>
        <end position="545"/>
    </location>
</feature>
<dbReference type="GO" id="GO:0046982">
    <property type="term" value="F:protein heterodimerization activity"/>
    <property type="evidence" value="ECO:0007669"/>
    <property type="project" value="InterPro"/>
</dbReference>
<protein>
    <recommendedName>
        <fullName evidence="7">TAFH domain-containing protein</fullName>
    </recommendedName>
</protein>
<keyword evidence="4" id="KW-0804">Transcription</keyword>
<feature type="region of interest" description="Disordered" evidence="6">
    <location>
        <begin position="705"/>
        <end position="739"/>
    </location>
</feature>